<keyword evidence="1" id="KW-0694">RNA-binding</keyword>
<evidence type="ECO:0000259" key="2">
    <source>
        <dbReference type="PROSITE" id="PS50102"/>
    </source>
</evidence>
<dbReference type="Pfam" id="PF00076">
    <property type="entry name" value="RRM_1"/>
    <property type="match status" value="1"/>
</dbReference>
<dbReference type="Proteomes" id="UP001230268">
    <property type="component" value="Unassembled WGS sequence"/>
</dbReference>
<dbReference type="SMART" id="SM00360">
    <property type="entry name" value="RRM"/>
    <property type="match status" value="1"/>
</dbReference>
<gene>
    <name evidence="3" type="ORF">BgAZ_201420</name>
</gene>
<dbReference type="CDD" id="cd00590">
    <property type="entry name" value="RRM_SF"/>
    <property type="match status" value="1"/>
</dbReference>
<dbReference type="InterPro" id="IPR000504">
    <property type="entry name" value="RRM_dom"/>
</dbReference>
<dbReference type="GO" id="GO:0003723">
    <property type="term" value="F:RNA binding"/>
    <property type="evidence" value="ECO:0007669"/>
    <property type="project" value="UniProtKB-UniRule"/>
</dbReference>
<keyword evidence="4" id="KW-1185">Reference proteome</keyword>
<feature type="domain" description="RRM" evidence="2">
    <location>
        <begin position="14"/>
        <end position="90"/>
    </location>
</feature>
<dbReference type="InterPro" id="IPR012677">
    <property type="entry name" value="Nucleotide-bd_a/b_plait_sf"/>
</dbReference>
<proteinExistence type="predicted"/>
<dbReference type="InterPro" id="IPR035979">
    <property type="entry name" value="RBD_domain_sf"/>
</dbReference>
<sequence length="115" mass="13278">MQLRRFTLINDCRWRLLLKGLPFDVTGEEIRGIFANRSSIQSVSLVGKSNASTGCAIVRFNSELEAVQALKNLGEVYIRKRKVEASLDFTDFSQRIEKIHKPTLVDRFRLPSRFY</sequence>
<protein>
    <recommendedName>
        <fullName evidence="2">RRM domain-containing protein</fullName>
    </recommendedName>
</protein>
<evidence type="ECO:0000256" key="1">
    <source>
        <dbReference type="PROSITE-ProRule" id="PRU00176"/>
    </source>
</evidence>
<dbReference type="Gene3D" id="3.30.70.330">
    <property type="match status" value="1"/>
</dbReference>
<reference evidence="3" key="1">
    <citation type="submission" date="2023-08" db="EMBL/GenBank/DDBJ databases">
        <title>Draft sequence of the Babesia gibsoni genome.</title>
        <authorList>
            <person name="Yamagishi J.Y."/>
            <person name="Xuan X.X."/>
        </authorList>
    </citation>
    <scope>NUCLEOTIDE SEQUENCE</scope>
    <source>
        <strain evidence="3">Azabu</strain>
    </source>
</reference>
<accession>A0AAD8PE58</accession>
<name>A0AAD8PE58_BABGI</name>
<evidence type="ECO:0000313" key="4">
    <source>
        <dbReference type="Proteomes" id="UP001230268"/>
    </source>
</evidence>
<dbReference type="SUPFAM" id="SSF54928">
    <property type="entry name" value="RNA-binding domain, RBD"/>
    <property type="match status" value="1"/>
</dbReference>
<dbReference type="PROSITE" id="PS50102">
    <property type="entry name" value="RRM"/>
    <property type="match status" value="1"/>
</dbReference>
<dbReference type="EMBL" id="JAVEPI010000002">
    <property type="protein sequence ID" value="KAK1443266.1"/>
    <property type="molecule type" value="Genomic_DNA"/>
</dbReference>
<dbReference type="AlphaFoldDB" id="A0AAD8PE58"/>
<comment type="caution">
    <text evidence="3">The sequence shown here is derived from an EMBL/GenBank/DDBJ whole genome shotgun (WGS) entry which is preliminary data.</text>
</comment>
<evidence type="ECO:0000313" key="3">
    <source>
        <dbReference type="EMBL" id="KAK1443266.1"/>
    </source>
</evidence>
<organism evidence="3 4">
    <name type="scientific">Babesia gibsoni</name>
    <dbReference type="NCBI Taxonomy" id="33632"/>
    <lineage>
        <taxon>Eukaryota</taxon>
        <taxon>Sar</taxon>
        <taxon>Alveolata</taxon>
        <taxon>Apicomplexa</taxon>
        <taxon>Aconoidasida</taxon>
        <taxon>Piroplasmida</taxon>
        <taxon>Babesiidae</taxon>
        <taxon>Babesia</taxon>
    </lineage>
</organism>